<dbReference type="GeneID" id="81474319"/>
<organism evidence="1 2">
    <name type="scientific">Gluconobacter japonicus</name>
    <dbReference type="NCBI Taxonomy" id="376620"/>
    <lineage>
        <taxon>Bacteria</taxon>
        <taxon>Pseudomonadati</taxon>
        <taxon>Pseudomonadota</taxon>
        <taxon>Alphaproteobacteria</taxon>
        <taxon>Acetobacterales</taxon>
        <taxon>Acetobacteraceae</taxon>
        <taxon>Gluconobacter</taxon>
    </lineage>
</organism>
<evidence type="ECO:0000313" key="2">
    <source>
        <dbReference type="Proteomes" id="UP000661006"/>
    </source>
</evidence>
<name>A0A9Q2FKB0_GLUJA</name>
<dbReference type="Proteomes" id="UP000661006">
    <property type="component" value="Unassembled WGS sequence"/>
</dbReference>
<protein>
    <submittedName>
        <fullName evidence="1">Uncharacterized protein</fullName>
    </submittedName>
</protein>
<reference evidence="1" key="1">
    <citation type="submission" date="2020-04" db="EMBL/GenBank/DDBJ databases">
        <authorList>
            <person name="Sombolestani A."/>
        </authorList>
    </citation>
    <scope>NUCLEOTIDE SEQUENCE</scope>
    <source>
        <strain evidence="1">R71697</strain>
    </source>
</reference>
<evidence type="ECO:0000313" key="1">
    <source>
        <dbReference type="EMBL" id="MBF0870489.1"/>
    </source>
</evidence>
<dbReference type="EMBL" id="JABCQN010000002">
    <property type="protein sequence ID" value="MBF0870489.1"/>
    <property type="molecule type" value="Genomic_DNA"/>
</dbReference>
<sequence length="77" mass="8816">MTHHEIAMAQLDVARKYLEWRISALEAPLTALQQDGDEDRAQALLDQSWMFKNRIQSVEDVATVLEIMQELGVCDDN</sequence>
<proteinExistence type="predicted"/>
<dbReference type="AlphaFoldDB" id="A0A9Q2FKB0"/>
<comment type="caution">
    <text evidence="1">The sequence shown here is derived from an EMBL/GenBank/DDBJ whole genome shotgun (WGS) entry which is preliminary data.</text>
</comment>
<reference evidence="1" key="2">
    <citation type="submission" date="2020-11" db="EMBL/GenBank/DDBJ databases">
        <title>Description of novel Gluconobacter species.</title>
        <authorList>
            <person name="Cleenwerck I."/>
            <person name="Cnockaert M."/>
            <person name="Borremans W."/>
            <person name="Wieme A.D."/>
            <person name="De Vuyst L."/>
            <person name="Vandamme P."/>
        </authorList>
    </citation>
    <scope>NUCLEOTIDE SEQUENCE</scope>
    <source>
        <strain evidence="1">R71697</strain>
    </source>
</reference>
<dbReference type="RefSeq" id="WP_194257729.1">
    <property type="nucleotide sequence ID" value="NZ_JABCQN010000002.1"/>
</dbReference>
<accession>A0A9Q2FKB0</accession>
<gene>
    <name evidence="1" type="ORF">HKD32_06400</name>
</gene>